<dbReference type="InterPro" id="IPR003010">
    <property type="entry name" value="C-N_Hydrolase"/>
</dbReference>
<dbReference type="GO" id="GO:0016410">
    <property type="term" value="F:N-acyltransferase activity"/>
    <property type="evidence" value="ECO:0007669"/>
    <property type="project" value="InterPro"/>
</dbReference>
<dbReference type="InterPro" id="IPR004563">
    <property type="entry name" value="Apolipo_AcylTrfase"/>
</dbReference>
<reference evidence="9" key="2">
    <citation type="submission" date="2022-09" db="EMBL/GenBank/DDBJ databases">
        <authorList>
            <person name="Sun Q."/>
            <person name="Ohkuma M."/>
        </authorList>
    </citation>
    <scope>NUCLEOTIDE SEQUENCE</scope>
    <source>
        <strain evidence="9">JCM 3093</strain>
    </source>
</reference>
<dbReference type="PANTHER" id="PTHR38686:SF1">
    <property type="entry name" value="APOLIPOPROTEIN N-ACYLTRANSFERASE"/>
    <property type="match status" value="1"/>
</dbReference>
<keyword evidence="4" id="KW-0812">Transmembrane</keyword>
<accession>A0AA37BAZ8</accession>
<dbReference type="PROSITE" id="PS50263">
    <property type="entry name" value="CN_HYDROLASE"/>
    <property type="match status" value="1"/>
</dbReference>
<evidence type="ECO:0000256" key="6">
    <source>
        <dbReference type="ARBA" id="ARBA00023136"/>
    </source>
</evidence>
<gene>
    <name evidence="9" type="ORF">GCM10010126_01040</name>
</gene>
<evidence type="ECO:0000313" key="10">
    <source>
        <dbReference type="Proteomes" id="UP000627984"/>
    </source>
</evidence>
<evidence type="ECO:0000256" key="4">
    <source>
        <dbReference type="ARBA" id="ARBA00022692"/>
    </source>
</evidence>
<evidence type="ECO:0000256" key="3">
    <source>
        <dbReference type="ARBA" id="ARBA00022679"/>
    </source>
</evidence>
<protein>
    <recommendedName>
        <fullName evidence="8">CN hydrolase domain-containing protein</fullName>
    </recommendedName>
</protein>
<sequence length="164" mass="17701">MVVRDRRLDIVAGVIVTDARRNTAVCRDLDFPALARGYRRDGAAVMFVPALDFGRDAWHHSRPAVVRGVENGFSVVRSAADGHLTVSDQYGRVLAERAAGGREIATVVTSVPVGGSATLYTRWGDWFAWLCLASAAAVAGRAAVRRRTRPVRRSADGRSRDGGP</sequence>
<dbReference type="PANTHER" id="PTHR38686">
    <property type="entry name" value="APOLIPOPROTEIN N-ACYLTRANSFERASE"/>
    <property type="match status" value="1"/>
</dbReference>
<evidence type="ECO:0000313" key="9">
    <source>
        <dbReference type="EMBL" id="GGK45271.1"/>
    </source>
</evidence>
<name>A0AA37BAZ8_9ACTN</name>
<evidence type="ECO:0000256" key="2">
    <source>
        <dbReference type="ARBA" id="ARBA00022475"/>
    </source>
</evidence>
<feature type="domain" description="CN hydrolase" evidence="8">
    <location>
        <begin position="1"/>
        <end position="113"/>
    </location>
</feature>
<dbReference type="Proteomes" id="UP000627984">
    <property type="component" value="Unassembled WGS sequence"/>
</dbReference>
<evidence type="ECO:0000256" key="7">
    <source>
        <dbReference type="ARBA" id="ARBA00023315"/>
    </source>
</evidence>
<proteinExistence type="predicted"/>
<keyword evidence="5" id="KW-1133">Transmembrane helix</keyword>
<evidence type="ECO:0000256" key="5">
    <source>
        <dbReference type="ARBA" id="ARBA00022989"/>
    </source>
</evidence>
<dbReference type="EMBL" id="BMQD01000001">
    <property type="protein sequence ID" value="GGK45271.1"/>
    <property type="molecule type" value="Genomic_DNA"/>
</dbReference>
<comment type="caution">
    <text evidence="9">The sequence shown here is derived from an EMBL/GenBank/DDBJ whole genome shotgun (WGS) entry which is preliminary data.</text>
</comment>
<dbReference type="AlphaFoldDB" id="A0AA37BAZ8"/>
<keyword evidence="6" id="KW-0472">Membrane</keyword>
<organism evidence="9 10">
    <name type="scientific">Planomonospora parontospora</name>
    <dbReference type="NCBI Taxonomy" id="58119"/>
    <lineage>
        <taxon>Bacteria</taxon>
        <taxon>Bacillati</taxon>
        <taxon>Actinomycetota</taxon>
        <taxon>Actinomycetes</taxon>
        <taxon>Streptosporangiales</taxon>
        <taxon>Streptosporangiaceae</taxon>
        <taxon>Planomonospora</taxon>
    </lineage>
</organism>
<keyword evidence="3" id="KW-0808">Transferase</keyword>
<keyword evidence="2" id="KW-1003">Cell membrane</keyword>
<evidence type="ECO:0000256" key="1">
    <source>
        <dbReference type="ARBA" id="ARBA00004651"/>
    </source>
</evidence>
<dbReference type="Gene3D" id="3.60.110.10">
    <property type="entry name" value="Carbon-nitrogen hydrolase"/>
    <property type="match status" value="1"/>
</dbReference>
<keyword evidence="7" id="KW-0012">Acyltransferase</keyword>
<dbReference type="GO" id="GO:0042158">
    <property type="term" value="P:lipoprotein biosynthetic process"/>
    <property type="evidence" value="ECO:0007669"/>
    <property type="project" value="InterPro"/>
</dbReference>
<evidence type="ECO:0000259" key="8">
    <source>
        <dbReference type="PROSITE" id="PS50263"/>
    </source>
</evidence>
<dbReference type="InterPro" id="IPR036526">
    <property type="entry name" value="C-N_Hydrolase_sf"/>
</dbReference>
<comment type="subcellular location">
    <subcellularLocation>
        <location evidence="1">Cell membrane</location>
        <topology evidence="1">Multi-pass membrane protein</topology>
    </subcellularLocation>
</comment>
<reference evidence="9" key="1">
    <citation type="journal article" date="2014" name="Int. J. Syst. Evol. Microbiol.">
        <title>Complete genome sequence of Corynebacterium casei LMG S-19264T (=DSM 44701T), isolated from a smear-ripened cheese.</title>
        <authorList>
            <consortium name="US DOE Joint Genome Institute (JGI-PGF)"/>
            <person name="Walter F."/>
            <person name="Albersmeier A."/>
            <person name="Kalinowski J."/>
            <person name="Ruckert C."/>
        </authorList>
    </citation>
    <scope>NUCLEOTIDE SEQUENCE</scope>
    <source>
        <strain evidence="9">JCM 3093</strain>
    </source>
</reference>
<dbReference type="SUPFAM" id="SSF56317">
    <property type="entry name" value="Carbon-nitrogen hydrolase"/>
    <property type="match status" value="1"/>
</dbReference>
<dbReference type="GO" id="GO:0005886">
    <property type="term" value="C:plasma membrane"/>
    <property type="evidence" value="ECO:0007669"/>
    <property type="project" value="UniProtKB-SubCell"/>
</dbReference>